<comment type="function">
    <text evidence="2">Catalyzes the reversible cyclization of carbamoyl aspartate to dihydroorotate.</text>
</comment>
<dbReference type="Gene3D" id="2.30.40.10">
    <property type="entry name" value="Urease, subunit C, domain 1"/>
    <property type="match status" value="1"/>
</dbReference>
<dbReference type="PANTHER" id="PTHR43668:SF4">
    <property type="entry name" value="ALLANTOINASE"/>
    <property type="match status" value="1"/>
</dbReference>
<dbReference type="InterPro" id="IPR002195">
    <property type="entry name" value="Dihydroorotase_CS"/>
</dbReference>
<dbReference type="GO" id="GO:0046872">
    <property type="term" value="F:metal ion binding"/>
    <property type="evidence" value="ECO:0007669"/>
    <property type="project" value="UniProtKB-KW"/>
</dbReference>
<dbReference type="AlphaFoldDB" id="A0A9D9NIT0"/>
<comment type="cofactor">
    <cofactor evidence="1">
        <name>Zn(2+)</name>
        <dbReference type="ChEBI" id="CHEBI:29105"/>
    </cofactor>
</comment>
<accession>A0A9D9NIT0</accession>
<organism evidence="7 8">
    <name type="scientific">Candidatus Cryptobacteroides faecigallinarum</name>
    <dbReference type="NCBI Taxonomy" id="2840763"/>
    <lineage>
        <taxon>Bacteria</taxon>
        <taxon>Pseudomonadati</taxon>
        <taxon>Bacteroidota</taxon>
        <taxon>Bacteroidia</taxon>
        <taxon>Bacteroidales</taxon>
        <taxon>Candidatus Cryptobacteroides</taxon>
    </lineage>
</organism>
<evidence type="ECO:0000256" key="5">
    <source>
        <dbReference type="ARBA" id="ARBA00022801"/>
    </source>
</evidence>
<feature type="domain" description="Amidohydrolase-related" evidence="6">
    <location>
        <begin position="69"/>
        <end position="444"/>
    </location>
</feature>
<dbReference type="PANTHER" id="PTHR43668">
    <property type="entry name" value="ALLANTOINASE"/>
    <property type="match status" value="1"/>
</dbReference>
<evidence type="ECO:0000256" key="3">
    <source>
        <dbReference type="ARBA" id="ARBA00010286"/>
    </source>
</evidence>
<evidence type="ECO:0000256" key="2">
    <source>
        <dbReference type="ARBA" id="ARBA00002368"/>
    </source>
</evidence>
<gene>
    <name evidence="7" type="primary">pyrC</name>
    <name evidence="7" type="ORF">IAB91_07855</name>
</gene>
<dbReference type="GO" id="GO:0005737">
    <property type="term" value="C:cytoplasm"/>
    <property type="evidence" value="ECO:0007669"/>
    <property type="project" value="TreeGrafter"/>
</dbReference>
<proteinExistence type="inferred from homology"/>
<dbReference type="InterPro" id="IPR032466">
    <property type="entry name" value="Metal_Hydrolase"/>
</dbReference>
<dbReference type="InterPro" id="IPR006680">
    <property type="entry name" value="Amidohydro-rel"/>
</dbReference>
<keyword evidence="5 7" id="KW-0378">Hydrolase</keyword>
<dbReference type="EC" id="3.5.2.3" evidence="7"/>
<reference evidence="7" key="1">
    <citation type="submission" date="2020-10" db="EMBL/GenBank/DDBJ databases">
        <authorList>
            <person name="Gilroy R."/>
        </authorList>
    </citation>
    <scope>NUCLEOTIDE SEQUENCE</scope>
    <source>
        <strain evidence="7">B1-13419</strain>
    </source>
</reference>
<dbReference type="SUPFAM" id="SSF51556">
    <property type="entry name" value="Metallo-dependent hydrolases"/>
    <property type="match status" value="1"/>
</dbReference>
<evidence type="ECO:0000256" key="1">
    <source>
        <dbReference type="ARBA" id="ARBA00001947"/>
    </source>
</evidence>
<name>A0A9D9NIT0_9BACT</name>
<sequence>MVTLLYNAYVVTGERCSGGAVLINGDRIGGVYFTGDMTEPGTQEERQAREQVEEWKGKADECIDLSGKMIMAGGIDAHVHFREPGMTHKADMESESRAALLGGVTSFIDMPNTVPATTSMELLEDKARLAEGRAYANYGFNLGATNSNLSELQDAAANGKWKFGGIKVFMGSSTGNMLVDSDDTLNGIFNIHGKPVLVHCEDEATIKENLGKATAKYGDDIPFSMHPEIRSRQACIRSSAKALELAIRHHTALHLLHVSTAEEMKMAAASKIHNPEITAETSANYLWFSDKDYDRLGSRVKCNPAIKSEADREALREGLKNGTIDTIGSDHAPHAEEEKQKCYRQAPSGMPSIQQSLPVLLTVASEEDIPLERIASAFSEKPAEVFRIQNRGKLKEGFFADIVVIDMEKEQTVTKDSLLYKCGWSPYEGYTLKGSVETVFVNGRKTVDGRKVTGAPAGERLIFG</sequence>
<dbReference type="GO" id="GO:0004038">
    <property type="term" value="F:allantoinase activity"/>
    <property type="evidence" value="ECO:0007669"/>
    <property type="project" value="TreeGrafter"/>
</dbReference>
<dbReference type="InterPro" id="IPR011059">
    <property type="entry name" value="Metal-dep_hydrolase_composite"/>
</dbReference>
<dbReference type="Gene3D" id="3.20.20.140">
    <property type="entry name" value="Metal-dependent hydrolases"/>
    <property type="match status" value="1"/>
</dbReference>
<evidence type="ECO:0000256" key="4">
    <source>
        <dbReference type="ARBA" id="ARBA00022723"/>
    </source>
</evidence>
<dbReference type="SUPFAM" id="SSF51338">
    <property type="entry name" value="Composite domain of metallo-dependent hydrolases"/>
    <property type="match status" value="1"/>
</dbReference>
<keyword evidence="4" id="KW-0479">Metal-binding</keyword>
<evidence type="ECO:0000259" key="6">
    <source>
        <dbReference type="Pfam" id="PF01979"/>
    </source>
</evidence>
<dbReference type="CDD" id="cd01318">
    <property type="entry name" value="DHOase_IIb"/>
    <property type="match status" value="1"/>
</dbReference>
<reference evidence="7" key="2">
    <citation type="journal article" date="2021" name="PeerJ">
        <title>Extensive microbial diversity within the chicken gut microbiome revealed by metagenomics and culture.</title>
        <authorList>
            <person name="Gilroy R."/>
            <person name="Ravi A."/>
            <person name="Getino M."/>
            <person name="Pursley I."/>
            <person name="Horton D.L."/>
            <person name="Alikhan N.F."/>
            <person name="Baker D."/>
            <person name="Gharbi K."/>
            <person name="Hall N."/>
            <person name="Watson M."/>
            <person name="Adriaenssens E.M."/>
            <person name="Foster-Nyarko E."/>
            <person name="Jarju S."/>
            <person name="Secka A."/>
            <person name="Antonio M."/>
            <person name="Oren A."/>
            <person name="Chaudhuri R.R."/>
            <person name="La Ragione R."/>
            <person name="Hildebrand F."/>
            <person name="Pallen M.J."/>
        </authorList>
    </citation>
    <scope>NUCLEOTIDE SEQUENCE</scope>
    <source>
        <strain evidence="7">B1-13419</strain>
    </source>
</reference>
<dbReference type="PROSITE" id="PS00482">
    <property type="entry name" value="DIHYDROOROTASE_1"/>
    <property type="match status" value="1"/>
</dbReference>
<evidence type="ECO:0000313" key="7">
    <source>
        <dbReference type="EMBL" id="MBO8475186.1"/>
    </source>
</evidence>
<evidence type="ECO:0000313" key="8">
    <source>
        <dbReference type="Proteomes" id="UP000823757"/>
    </source>
</evidence>
<comment type="similarity">
    <text evidence="3">Belongs to the metallo-dependent hydrolases superfamily. DHOase family. Class I DHOase subfamily.</text>
</comment>
<dbReference type="Proteomes" id="UP000823757">
    <property type="component" value="Unassembled WGS sequence"/>
</dbReference>
<dbReference type="GO" id="GO:0004151">
    <property type="term" value="F:dihydroorotase activity"/>
    <property type="evidence" value="ECO:0007669"/>
    <property type="project" value="UniProtKB-EC"/>
</dbReference>
<protein>
    <submittedName>
        <fullName evidence="7">Dihydroorotase</fullName>
        <ecNumber evidence="7">3.5.2.3</ecNumber>
    </submittedName>
</protein>
<dbReference type="InterPro" id="IPR050138">
    <property type="entry name" value="DHOase/Allantoinase_Hydrolase"/>
</dbReference>
<dbReference type="EMBL" id="JADIMD010000117">
    <property type="protein sequence ID" value="MBO8475186.1"/>
    <property type="molecule type" value="Genomic_DNA"/>
</dbReference>
<dbReference type="Pfam" id="PF01979">
    <property type="entry name" value="Amidohydro_1"/>
    <property type="match status" value="1"/>
</dbReference>
<comment type="caution">
    <text evidence="7">The sequence shown here is derived from an EMBL/GenBank/DDBJ whole genome shotgun (WGS) entry which is preliminary data.</text>
</comment>
<dbReference type="GO" id="GO:0006145">
    <property type="term" value="P:purine nucleobase catabolic process"/>
    <property type="evidence" value="ECO:0007669"/>
    <property type="project" value="TreeGrafter"/>
</dbReference>
<dbReference type="PROSITE" id="PS00483">
    <property type="entry name" value="DIHYDROOROTASE_2"/>
    <property type="match status" value="1"/>
</dbReference>
<dbReference type="NCBIfam" id="TIGR00857">
    <property type="entry name" value="pyrC_multi"/>
    <property type="match status" value="1"/>
</dbReference>